<reference evidence="2" key="1">
    <citation type="journal article" date="2013" name="Nat. Genet.">
        <title>The duck genome and transcriptome provide insight into an avian influenza virus reservoir species.</title>
        <authorList>
            <person name="Huang Y."/>
            <person name="Li Y."/>
            <person name="Burt D.W."/>
            <person name="Chen H."/>
            <person name="Zhang Y."/>
            <person name="Qian W."/>
            <person name="Kim H."/>
            <person name="Gan S."/>
            <person name="Zhao Y."/>
            <person name="Li J."/>
            <person name="Yi K."/>
            <person name="Feng H."/>
            <person name="Zhu P."/>
            <person name="Li B."/>
            <person name="Liu Q."/>
            <person name="Fairley S."/>
            <person name="Magor K.E."/>
            <person name="Du Z."/>
            <person name="Hu X."/>
            <person name="Goodman L."/>
            <person name="Tafer H."/>
            <person name="Vignal A."/>
            <person name="Lee T."/>
            <person name="Kim K.W."/>
            <person name="Sheng Z."/>
            <person name="An Y."/>
            <person name="Searle S."/>
            <person name="Herrero J."/>
            <person name="Groenen M.A."/>
            <person name="Crooijmans R.P."/>
            <person name="Faraut T."/>
            <person name="Cai Q."/>
            <person name="Webster R.G."/>
            <person name="Aldridge J.R."/>
            <person name="Warren W.C."/>
            <person name="Bartschat S."/>
            <person name="Kehr S."/>
            <person name="Marz M."/>
            <person name="Stadler P.F."/>
            <person name="Smith J."/>
            <person name="Kraus R.H."/>
            <person name="Zhao Y."/>
            <person name="Ren L."/>
            <person name="Fei J."/>
            <person name="Morisson M."/>
            <person name="Kaiser P."/>
            <person name="Griffin D.K."/>
            <person name="Rao M."/>
            <person name="Pitel F."/>
            <person name="Wang J."/>
            <person name="Li N."/>
        </authorList>
    </citation>
    <scope>NUCLEOTIDE SEQUENCE [LARGE SCALE GENOMIC DNA]</scope>
</reference>
<proteinExistence type="predicted"/>
<accession>R0KZF4</accession>
<protein>
    <submittedName>
        <fullName evidence="1">Uncharacterized protein</fullName>
    </submittedName>
</protein>
<evidence type="ECO:0000313" key="2">
    <source>
        <dbReference type="Proteomes" id="UP000296049"/>
    </source>
</evidence>
<keyword evidence="2" id="KW-1185">Reference proteome</keyword>
<dbReference type="Proteomes" id="UP000296049">
    <property type="component" value="Unassembled WGS sequence"/>
</dbReference>
<organism evidence="1 2">
    <name type="scientific">Anas platyrhynchos</name>
    <name type="common">Mallard</name>
    <name type="synonym">Anas boschas</name>
    <dbReference type="NCBI Taxonomy" id="8839"/>
    <lineage>
        <taxon>Eukaryota</taxon>
        <taxon>Metazoa</taxon>
        <taxon>Chordata</taxon>
        <taxon>Craniata</taxon>
        <taxon>Vertebrata</taxon>
        <taxon>Euteleostomi</taxon>
        <taxon>Archelosauria</taxon>
        <taxon>Archosauria</taxon>
        <taxon>Dinosauria</taxon>
        <taxon>Saurischia</taxon>
        <taxon>Theropoda</taxon>
        <taxon>Coelurosauria</taxon>
        <taxon>Aves</taxon>
        <taxon>Neognathae</taxon>
        <taxon>Galloanserae</taxon>
        <taxon>Anseriformes</taxon>
        <taxon>Anatidae</taxon>
        <taxon>Anatinae</taxon>
        <taxon>Anas</taxon>
    </lineage>
</organism>
<name>R0KZF4_ANAPL</name>
<evidence type="ECO:0000313" key="1">
    <source>
        <dbReference type="EMBL" id="EOA93357.1"/>
    </source>
</evidence>
<dbReference type="EMBL" id="KB746684">
    <property type="protein sequence ID" value="EOA93357.1"/>
    <property type="molecule type" value="Genomic_DNA"/>
</dbReference>
<sequence length="144" mass="15161">MLAMAKVLSVALRRSPRPWSSPQGCHQAAFRGPEVLPMAFAGVFAVALSTRGPFFGGPPAARKAGPCELVAVPLSQQLMLDTLCPADLFFPGATKQSFMHLQPGVSHPSIYIDTNGQPSSLPDVEGSAVPRLAVQSPRPPGICE</sequence>
<dbReference type="AlphaFoldDB" id="R0KZF4"/>
<gene>
    <name evidence="1" type="ORF">Anapl_18878</name>
</gene>